<evidence type="ECO:0000313" key="2">
    <source>
        <dbReference type="Proteomes" id="UP001333110"/>
    </source>
</evidence>
<keyword evidence="2" id="KW-1185">Reference proteome</keyword>
<dbReference type="AlphaFoldDB" id="A0AAN7SH62"/>
<proteinExistence type="predicted"/>
<reference evidence="1 2" key="1">
    <citation type="journal article" date="2023" name="J. Hered.">
        <title>Chromosome-level genome of the wood stork (Mycteria americana) provides insight into avian chromosome evolution.</title>
        <authorList>
            <person name="Flamio R. Jr."/>
            <person name="Ramstad K.M."/>
        </authorList>
    </citation>
    <scope>NUCLEOTIDE SEQUENCE [LARGE SCALE GENOMIC DNA]</scope>
    <source>
        <strain evidence="1">JAX WOST 10</strain>
    </source>
</reference>
<organism evidence="1 2">
    <name type="scientific">Mycteria americana</name>
    <name type="common">Wood stork</name>
    <dbReference type="NCBI Taxonomy" id="33587"/>
    <lineage>
        <taxon>Eukaryota</taxon>
        <taxon>Metazoa</taxon>
        <taxon>Chordata</taxon>
        <taxon>Craniata</taxon>
        <taxon>Vertebrata</taxon>
        <taxon>Euteleostomi</taxon>
        <taxon>Archelosauria</taxon>
        <taxon>Archosauria</taxon>
        <taxon>Dinosauria</taxon>
        <taxon>Saurischia</taxon>
        <taxon>Theropoda</taxon>
        <taxon>Coelurosauria</taxon>
        <taxon>Aves</taxon>
        <taxon>Neognathae</taxon>
        <taxon>Neoaves</taxon>
        <taxon>Aequornithes</taxon>
        <taxon>Ciconiiformes</taxon>
        <taxon>Ciconiidae</taxon>
        <taxon>Mycteria</taxon>
    </lineage>
</organism>
<sequence length="89" mass="10259">MTSYASCAPGRAQEAEKSLTSQQLKHQCVINIILILNPKHSTTPATRKKINSIPAETRTRPYLEYCVQFWSPQFKKDADRLERVQRRAI</sequence>
<dbReference type="EMBL" id="JAUNZN010000001">
    <property type="protein sequence ID" value="KAK4829726.1"/>
    <property type="molecule type" value="Genomic_DNA"/>
</dbReference>
<protein>
    <submittedName>
        <fullName evidence="1">Uncharacterized protein</fullName>
    </submittedName>
</protein>
<comment type="caution">
    <text evidence="1">The sequence shown here is derived from an EMBL/GenBank/DDBJ whole genome shotgun (WGS) entry which is preliminary data.</text>
</comment>
<accession>A0AAN7SH62</accession>
<name>A0AAN7SH62_MYCAM</name>
<evidence type="ECO:0000313" key="1">
    <source>
        <dbReference type="EMBL" id="KAK4829726.1"/>
    </source>
</evidence>
<gene>
    <name evidence="1" type="ORF">QYF61_006187</name>
</gene>
<dbReference type="Proteomes" id="UP001333110">
    <property type="component" value="Unassembled WGS sequence"/>
</dbReference>